<proteinExistence type="predicted"/>
<evidence type="ECO:0000313" key="3">
    <source>
        <dbReference type="RefSeq" id="XP_047736168.1"/>
    </source>
</evidence>
<organism evidence="2 3">
    <name type="scientific">Hyalella azteca</name>
    <name type="common">Amphipod</name>
    <dbReference type="NCBI Taxonomy" id="294128"/>
    <lineage>
        <taxon>Eukaryota</taxon>
        <taxon>Metazoa</taxon>
        <taxon>Ecdysozoa</taxon>
        <taxon>Arthropoda</taxon>
        <taxon>Crustacea</taxon>
        <taxon>Multicrustacea</taxon>
        <taxon>Malacostraca</taxon>
        <taxon>Eumalacostraca</taxon>
        <taxon>Peracarida</taxon>
        <taxon>Amphipoda</taxon>
        <taxon>Senticaudata</taxon>
        <taxon>Talitrida</taxon>
        <taxon>Talitroidea</taxon>
        <taxon>Hyalellidae</taxon>
        <taxon>Hyalella</taxon>
    </lineage>
</organism>
<dbReference type="InterPro" id="IPR052728">
    <property type="entry name" value="O2_lipid_transport_reg"/>
</dbReference>
<name>A0A979FHI0_HYAAZ</name>
<dbReference type="RefSeq" id="XP_047736168.1">
    <property type="nucleotide sequence ID" value="XM_047880212.1"/>
</dbReference>
<dbReference type="PANTHER" id="PTHR11161">
    <property type="entry name" value="O-ACYLTRANSFERASE"/>
    <property type="match status" value="1"/>
</dbReference>
<dbReference type="OrthoDB" id="10006435at2759"/>
<feature type="transmembrane region" description="Helical" evidence="1">
    <location>
        <begin position="61"/>
        <end position="82"/>
    </location>
</feature>
<dbReference type="KEGG" id="hazt:125177797"/>
<evidence type="ECO:0000313" key="2">
    <source>
        <dbReference type="Proteomes" id="UP000694843"/>
    </source>
</evidence>
<keyword evidence="1" id="KW-1133">Transmembrane helix</keyword>
<keyword evidence="1" id="KW-0472">Membrane</keyword>
<evidence type="ECO:0000256" key="1">
    <source>
        <dbReference type="SAM" id="Phobius"/>
    </source>
</evidence>
<reference evidence="3" key="1">
    <citation type="submission" date="2025-08" db="UniProtKB">
        <authorList>
            <consortium name="RefSeq"/>
        </authorList>
    </citation>
    <scope>IDENTIFICATION</scope>
    <source>
        <tissue evidence="3">Whole organism</tissue>
    </source>
</reference>
<keyword evidence="2" id="KW-1185">Reference proteome</keyword>
<sequence length="107" mass="12144">MIVNLPTIAVLPGPVNEFLSHPFWQVPCRISYPVYLISLPVQKWIFYSTVRDIYLSNTTILLSYCGVLVISFMSAFFISLIAEAPYINITKVMEGRPLQTKKRSSSV</sequence>
<keyword evidence="1" id="KW-0812">Transmembrane</keyword>
<dbReference type="PANTHER" id="PTHR11161:SF0">
    <property type="entry name" value="O-ACYLTRANSFERASE LIKE PROTEIN"/>
    <property type="match status" value="1"/>
</dbReference>
<protein>
    <submittedName>
        <fullName evidence="3">Uncharacterized protein LOC125177797</fullName>
    </submittedName>
</protein>
<dbReference type="Proteomes" id="UP000694843">
    <property type="component" value="Unplaced"/>
</dbReference>
<gene>
    <name evidence="3" type="primary">LOC125177797</name>
</gene>
<dbReference type="GeneID" id="125177797"/>
<dbReference type="AlphaFoldDB" id="A0A979FHI0"/>
<accession>A0A979FHI0</accession>